<evidence type="ECO:0000313" key="13">
    <source>
        <dbReference type="EMBL" id="MDT0261729.1"/>
    </source>
</evidence>
<evidence type="ECO:0000256" key="5">
    <source>
        <dbReference type="ARBA" id="ARBA00022729"/>
    </source>
</evidence>
<keyword evidence="2" id="KW-1003">Cell membrane</keyword>
<dbReference type="Proteomes" id="UP001183176">
    <property type="component" value="Unassembled WGS sequence"/>
</dbReference>
<comment type="caution">
    <text evidence="13">The sequence shown here is derived from an EMBL/GenBank/DDBJ whole genome shotgun (WGS) entry which is preliminary data.</text>
</comment>
<dbReference type="InterPro" id="IPR008457">
    <property type="entry name" value="Cu-R_CopD_dom"/>
</dbReference>
<gene>
    <name evidence="13" type="ORF">RM423_10015</name>
</gene>
<keyword evidence="5 10" id="KW-0732">Signal</keyword>
<reference evidence="14" key="1">
    <citation type="submission" date="2023-07" db="EMBL/GenBank/DDBJ databases">
        <title>30 novel species of actinomycetes from the DSMZ collection.</title>
        <authorList>
            <person name="Nouioui I."/>
        </authorList>
    </citation>
    <scope>NUCLEOTIDE SEQUENCE [LARGE SCALE GENOMIC DNA]</scope>
    <source>
        <strain evidence="14">DSM 44399</strain>
    </source>
</reference>
<feature type="transmembrane region" description="Helical" evidence="9">
    <location>
        <begin position="154"/>
        <end position="173"/>
    </location>
</feature>
<dbReference type="InterPro" id="IPR032694">
    <property type="entry name" value="CopC/D"/>
</dbReference>
<keyword evidence="4" id="KW-0479">Metal-binding</keyword>
<evidence type="ECO:0000256" key="9">
    <source>
        <dbReference type="SAM" id="Phobius"/>
    </source>
</evidence>
<keyword evidence="14" id="KW-1185">Reference proteome</keyword>
<feature type="domain" description="CopC" evidence="11">
    <location>
        <begin position="28"/>
        <end position="124"/>
    </location>
</feature>
<feature type="transmembrane region" description="Helical" evidence="9">
    <location>
        <begin position="346"/>
        <end position="367"/>
    </location>
</feature>
<feature type="transmembrane region" description="Helical" evidence="9">
    <location>
        <begin position="260"/>
        <end position="279"/>
    </location>
</feature>
<comment type="subcellular location">
    <subcellularLocation>
        <location evidence="1">Cell membrane</location>
        <topology evidence="1">Multi-pass membrane protein</topology>
    </subcellularLocation>
</comment>
<feature type="transmembrane region" description="Helical" evidence="9">
    <location>
        <begin position="234"/>
        <end position="253"/>
    </location>
</feature>
<feature type="transmembrane region" description="Helical" evidence="9">
    <location>
        <begin position="443"/>
        <end position="461"/>
    </location>
</feature>
<dbReference type="InterPro" id="IPR007348">
    <property type="entry name" value="CopC_dom"/>
</dbReference>
<proteinExistence type="predicted"/>
<dbReference type="PANTHER" id="PTHR34820">
    <property type="entry name" value="INNER MEMBRANE PROTEIN YEBZ"/>
    <property type="match status" value="1"/>
</dbReference>
<name>A0ABU2JAQ6_9ACTN</name>
<protein>
    <submittedName>
        <fullName evidence="13">Copper resistance protein CopC</fullName>
    </submittedName>
</protein>
<evidence type="ECO:0000256" key="6">
    <source>
        <dbReference type="ARBA" id="ARBA00022989"/>
    </source>
</evidence>
<keyword evidence="6 9" id="KW-1133">Transmembrane helix</keyword>
<feature type="chain" id="PRO_5045410549" evidence="10">
    <location>
        <begin position="30"/>
        <end position="579"/>
    </location>
</feature>
<organism evidence="13 14">
    <name type="scientific">Jatrophihabitans lederbergiae</name>
    <dbReference type="NCBI Taxonomy" id="3075547"/>
    <lineage>
        <taxon>Bacteria</taxon>
        <taxon>Bacillati</taxon>
        <taxon>Actinomycetota</taxon>
        <taxon>Actinomycetes</taxon>
        <taxon>Jatrophihabitantales</taxon>
        <taxon>Jatrophihabitantaceae</taxon>
        <taxon>Jatrophihabitans</taxon>
    </lineage>
</organism>
<dbReference type="SUPFAM" id="SSF81296">
    <property type="entry name" value="E set domains"/>
    <property type="match status" value="1"/>
</dbReference>
<keyword evidence="3 9" id="KW-0812">Transmembrane</keyword>
<dbReference type="RefSeq" id="WP_311422883.1">
    <property type="nucleotide sequence ID" value="NZ_JAVREH010000010.1"/>
</dbReference>
<evidence type="ECO:0000256" key="8">
    <source>
        <dbReference type="ARBA" id="ARBA00023136"/>
    </source>
</evidence>
<feature type="signal peptide" evidence="10">
    <location>
        <begin position="1"/>
        <end position="29"/>
    </location>
</feature>
<dbReference type="Gene3D" id="2.60.40.1220">
    <property type="match status" value="1"/>
</dbReference>
<evidence type="ECO:0000259" key="11">
    <source>
        <dbReference type="Pfam" id="PF04234"/>
    </source>
</evidence>
<evidence type="ECO:0000256" key="3">
    <source>
        <dbReference type="ARBA" id="ARBA00022692"/>
    </source>
</evidence>
<dbReference type="Pfam" id="PF04234">
    <property type="entry name" value="CopC"/>
    <property type="match status" value="1"/>
</dbReference>
<feature type="transmembrane region" description="Helical" evidence="9">
    <location>
        <begin position="299"/>
        <end position="319"/>
    </location>
</feature>
<evidence type="ECO:0000259" key="12">
    <source>
        <dbReference type="Pfam" id="PF05425"/>
    </source>
</evidence>
<sequence>MNRAARLLLSLAGLLSVLLFLAPQASAHAVVVSSDPADGARLAKAPATVTLRFDEAVGLDLGYLRIVDGTGRRVDAGTASHPRGDPTSVSVALKSSLGDGTYLASYRVTSADSHPVAGSLRFVVGNGALAIGAAASGSAPVNSGISSALAVSHWLSFTGVGLLGGSWLIFTLWPSGQRRSSIRRLVWSGWTLAVLGAVGEFLLQGPYAAGSGFGSLLHTGLLDDTLHVNAGQLLSLRLVLLGLLGAALTALLAPNLRRRLSWAPEAAAIVVVGIVVTFAASGHSQSENPRWLAVLVDSLHLVAMIVWLGGLVTLLVAALTRLRPAAVDDDEADFAESERESDTAELAAGLPIFSRIAMGCVATLAVTGTIQAWREIGTLDAITTTRYGQLVLFKVVLFAGLVVLGYFARNAVQNRPVRSRPTQAESKQVRPERSTLGRLRRTLLTEVTIGAVVLGATAVLISQPPGKVALAAQRSKPQHVTVALTSSSRAMVEVSPAAHGNVGFAVQVIGGTKPTSVTATASVPSKELGPIPIPLHADGSLDYTASGVLLPVAGSWQVTLTVQTSEFDSTTAVATLKVS</sequence>
<accession>A0ABU2JAQ6</accession>
<dbReference type="PANTHER" id="PTHR34820:SF4">
    <property type="entry name" value="INNER MEMBRANE PROTEIN YEBZ"/>
    <property type="match status" value="1"/>
</dbReference>
<evidence type="ECO:0000256" key="7">
    <source>
        <dbReference type="ARBA" id="ARBA00023008"/>
    </source>
</evidence>
<evidence type="ECO:0000256" key="2">
    <source>
        <dbReference type="ARBA" id="ARBA00022475"/>
    </source>
</evidence>
<evidence type="ECO:0000256" key="1">
    <source>
        <dbReference type="ARBA" id="ARBA00004651"/>
    </source>
</evidence>
<dbReference type="Pfam" id="PF05425">
    <property type="entry name" value="CopD"/>
    <property type="match status" value="1"/>
</dbReference>
<dbReference type="InterPro" id="IPR014755">
    <property type="entry name" value="Cu-Rt/internalin_Ig-like"/>
</dbReference>
<evidence type="ECO:0000313" key="14">
    <source>
        <dbReference type="Proteomes" id="UP001183176"/>
    </source>
</evidence>
<evidence type="ECO:0000256" key="4">
    <source>
        <dbReference type="ARBA" id="ARBA00022723"/>
    </source>
</evidence>
<dbReference type="EMBL" id="JAVREH010000010">
    <property type="protein sequence ID" value="MDT0261729.1"/>
    <property type="molecule type" value="Genomic_DNA"/>
</dbReference>
<keyword evidence="8 9" id="KW-0472">Membrane</keyword>
<feature type="transmembrane region" description="Helical" evidence="9">
    <location>
        <begin position="185"/>
        <end position="203"/>
    </location>
</feature>
<feature type="domain" description="Copper resistance protein D" evidence="12">
    <location>
        <begin position="350"/>
        <end position="460"/>
    </location>
</feature>
<dbReference type="InterPro" id="IPR014756">
    <property type="entry name" value="Ig_E-set"/>
</dbReference>
<evidence type="ECO:0000256" key="10">
    <source>
        <dbReference type="SAM" id="SignalP"/>
    </source>
</evidence>
<feature type="transmembrane region" description="Helical" evidence="9">
    <location>
        <begin position="387"/>
        <end position="408"/>
    </location>
</feature>
<keyword evidence="7" id="KW-0186">Copper</keyword>